<protein>
    <submittedName>
        <fullName evidence="3">SPW repeat-containing protein</fullName>
    </submittedName>
</protein>
<evidence type="ECO:0000313" key="3">
    <source>
        <dbReference type="EMBL" id="SFP31776.1"/>
    </source>
</evidence>
<feature type="transmembrane region" description="Helical" evidence="1">
    <location>
        <begin position="57"/>
        <end position="77"/>
    </location>
</feature>
<organism evidence="3 4">
    <name type="scientific">Amycolatopsis arida</name>
    <dbReference type="NCBI Taxonomy" id="587909"/>
    <lineage>
        <taxon>Bacteria</taxon>
        <taxon>Bacillati</taxon>
        <taxon>Actinomycetota</taxon>
        <taxon>Actinomycetes</taxon>
        <taxon>Pseudonocardiales</taxon>
        <taxon>Pseudonocardiaceae</taxon>
        <taxon>Amycolatopsis</taxon>
    </lineage>
</organism>
<keyword evidence="4" id="KW-1185">Reference proteome</keyword>
<accession>A0A1I5PE59</accession>
<dbReference type="Pfam" id="PF03779">
    <property type="entry name" value="SPW"/>
    <property type="match status" value="1"/>
</dbReference>
<evidence type="ECO:0000256" key="1">
    <source>
        <dbReference type="SAM" id="Phobius"/>
    </source>
</evidence>
<keyword evidence="1" id="KW-1133">Transmembrane helix</keyword>
<keyword evidence="1" id="KW-0472">Membrane</keyword>
<sequence length="143" mass="14871">MAGGSTVGVLTGVFVSEVMTMRETSARPWTRPHDWAEVVLGVVAVLSPLWLTTSTAAMWTLIVLGALVAIDGLVSLAMPGMVYGEGIQIVLGALLFISPWVMGYAELTGAAWTSWVIGVLTVIAGAAALPVANAVHRRTAGSH</sequence>
<name>A0A1I5PE59_9PSEU</name>
<reference evidence="4" key="1">
    <citation type="submission" date="2016-10" db="EMBL/GenBank/DDBJ databases">
        <authorList>
            <person name="Varghese N."/>
            <person name="Submissions S."/>
        </authorList>
    </citation>
    <scope>NUCLEOTIDE SEQUENCE [LARGE SCALE GENOMIC DNA]</scope>
    <source>
        <strain evidence="4">CGMCC 4.5579</strain>
    </source>
</reference>
<dbReference type="STRING" id="587909.SAMN05421810_102240"/>
<feature type="transmembrane region" description="Helical" evidence="1">
    <location>
        <begin position="89"/>
        <end position="105"/>
    </location>
</feature>
<dbReference type="InterPro" id="IPR005530">
    <property type="entry name" value="SPW"/>
</dbReference>
<evidence type="ECO:0000313" key="4">
    <source>
        <dbReference type="Proteomes" id="UP000198727"/>
    </source>
</evidence>
<keyword evidence="1" id="KW-0812">Transmembrane</keyword>
<dbReference type="EMBL" id="FOWW01000002">
    <property type="protein sequence ID" value="SFP31776.1"/>
    <property type="molecule type" value="Genomic_DNA"/>
</dbReference>
<feature type="domain" description="SPW repeat-containing integral membrane" evidence="2">
    <location>
        <begin position="33"/>
        <end position="126"/>
    </location>
</feature>
<gene>
    <name evidence="3" type="ORF">SAMN05421810_102240</name>
</gene>
<dbReference type="AlphaFoldDB" id="A0A1I5PE59"/>
<feature type="transmembrane region" description="Helical" evidence="1">
    <location>
        <begin position="111"/>
        <end position="135"/>
    </location>
</feature>
<dbReference type="Proteomes" id="UP000198727">
    <property type="component" value="Unassembled WGS sequence"/>
</dbReference>
<evidence type="ECO:0000259" key="2">
    <source>
        <dbReference type="Pfam" id="PF03779"/>
    </source>
</evidence>
<proteinExistence type="predicted"/>